<dbReference type="Proteomes" id="UP000572680">
    <property type="component" value="Unassembled WGS sequence"/>
</dbReference>
<keyword evidence="2" id="KW-1185">Reference proteome</keyword>
<dbReference type="EMBL" id="JACJIA010000001">
    <property type="protein sequence ID" value="MBA8949406.1"/>
    <property type="molecule type" value="Genomic_DNA"/>
</dbReference>
<dbReference type="AlphaFoldDB" id="A0A7W3QJI8"/>
<evidence type="ECO:0000313" key="1">
    <source>
        <dbReference type="EMBL" id="MBA8949406.1"/>
    </source>
</evidence>
<proteinExistence type="predicted"/>
<reference evidence="1 2" key="1">
    <citation type="submission" date="2020-08" db="EMBL/GenBank/DDBJ databases">
        <title>Genomic Encyclopedia of Type Strains, Phase IV (KMG-IV): sequencing the most valuable type-strain genomes for metagenomic binning, comparative biology and taxonomic classification.</title>
        <authorList>
            <person name="Goeker M."/>
        </authorList>
    </citation>
    <scope>NUCLEOTIDE SEQUENCE [LARGE SCALE GENOMIC DNA]</scope>
    <source>
        <strain evidence="1 2">DSM 44197</strain>
    </source>
</reference>
<dbReference type="RefSeq" id="WP_182841840.1">
    <property type="nucleotide sequence ID" value="NZ_BAAALP010000090.1"/>
</dbReference>
<gene>
    <name evidence="1" type="ORF">HNR61_001004</name>
</gene>
<evidence type="ECO:0000313" key="2">
    <source>
        <dbReference type="Proteomes" id="UP000572680"/>
    </source>
</evidence>
<comment type="caution">
    <text evidence="1">The sequence shown here is derived from an EMBL/GenBank/DDBJ whole genome shotgun (WGS) entry which is preliminary data.</text>
</comment>
<name>A0A7W3QJI8_ACTNM</name>
<sequence length="192" mass="21529">MPRHPVDHEAALRERLLFALSERINATTRHRAEVSGRSRVLVKRRDDVAFGVTAAPIEDTDPPLWGYFFDASDHLIGHVDGLDAVVREIERRADRNENEEAARMRHLEALQAAIVARTGLRAAIRQPDRGRPHAVEVSGVPRLLGTEPIDAAPLPDGTWAYWWRTWSVLIGLVADLDAVVSAVERVMTPKWD</sequence>
<organism evidence="1 2">
    <name type="scientific">Actinomadura namibiensis</name>
    <dbReference type="NCBI Taxonomy" id="182080"/>
    <lineage>
        <taxon>Bacteria</taxon>
        <taxon>Bacillati</taxon>
        <taxon>Actinomycetota</taxon>
        <taxon>Actinomycetes</taxon>
        <taxon>Streptosporangiales</taxon>
        <taxon>Thermomonosporaceae</taxon>
        <taxon>Actinomadura</taxon>
    </lineage>
</organism>
<accession>A0A7W3QJI8</accession>
<protein>
    <submittedName>
        <fullName evidence="1">Uncharacterized protein</fullName>
    </submittedName>
</protein>